<dbReference type="Proteomes" id="UP001304071">
    <property type="component" value="Chromosome 1"/>
</dbReference>
<dbReference type="GO" id="GO:0005524">
    <property type="term" value="F:ATP binding"/>
    <property type="evidence" value="ECO:0007669"/>
    <property type="project" value="UniProtKB-KW"/>
</dbReference>
<organism evidence="6 7">
    <name type="scientific">Vibrio porteresiae DSM 19223</name>
    <dbReference type="NCBI Taxonomy" id="1123496"/>
    <lineage>
        <taxon>Bacteria</taxon>
        <taxon>Pseudomonadati</taxon>
        <taxon>Pseudomonadota</taxon>
        <taxon>Gammaproteobacteria</taxon>
        <taxon>Vibrionales</taxon>
        <taxon>Vibrionaceae</taxon>
        <taxon>Vibrio</taxon>
    </lineage>
</organism>
<dbReference type="EMBL" id="CP138203">
    <property type="protein sequence ID" value="WPC72826.1"/>
    <property type="molecule type" value="Genomic_DNA"/>
</dbReference>
<dbReference type="PROSITE" id="PS00211">
    <property type="entry name" value="ABC_TRANSPORTER_1"/>
    <property type="match status" value="1"/>
</dbReference>
<keyword evidence="3" id="KW-0547">Nucleotide-binding</keyword>
<evidence type="ECO:0000313" key="6">
    <source>
        <dbReference type="EMBL" id="WPC72826.1"/>
    </source>
</evidence>
<dbReference type="InterPro" id="IPR050153">
    <property type="entry name" value="Metal_Ion_Import_ABC"/>
</dbReference>
<evidence type="ECO:0000256" key="1">
    <source>
        <dbReference type="ARBA" id="ARBA00005417"/>
    </source>
</evidence>
<comment type="similarity">
    <text evidence="1">Belongs to the ABC transporter superfamily.</text>
</comment>
<keyword evidence="7" id="KW-1185">Reference proteome</keyword>
<reference evidence="6 7" key="1">
    <citation type="submission" date="2023-11" db="EMBL/GenBank/DDBJ databases">
        <title>Plant-associative lifestyle of Vibrio porteresiae and its evolutionary dynamics.</title>
        <authorList>
            <person name="Rameshkumar N."/>
            <person name="Kirti K."/>
        </authorList>
    </citation>
    <scope>NUCLEOTIDE SEQUENCE [LARGE SCALE GENOMIC DNA]</scope>
    <source>
        <strain evidence="6 7">MSSRF30</strain>
    </source>
</reference>
<dbReference type="SMART" id="SM00382">
    <property type="entry name" value="AAA"/>
    <property type="match status" value="1"/>
</dbReference>
<accession>A0ABZ0QBA1</accession>
<sequence length="256" mass="27686">MSQPTLLTHGLVCGYRGQAPLFHPLDLTLAAGKITALLGGNGQGKTTLMRTLLGQLKPLAGQVTRGGQVNFVPQRFSAAFSYSVLDMVLIGRANKIGLFATPSRQDKHAAMVALTQLGIEHLAKQAFNTLSGGQQQLVLIARALATECELLILDEPTAALDLSYQASVIQLLHRLAAEHNIAILFSTHDPAQAELIADEVLMLMGNQQYLYGSKSDVLTAANLTALYELPVQRCQVKSDSLQFSTFVPYFGSMNYE</sequence>
<dbReference type="Pfam" id="PF00005">
    <property type="entry name" value="ABC_tran"/>
    <property type="match status" value="1"/>
</dbReference>
<evidence type="ECO:0000259" key="5">
    <source>
        <dbReference type="PROSITE" id="PS50893"/>
    </source>
</evidence>
<protein>
    <submittedName>
        <fullName evidence="6">ABC transporter ATP-binding protein</fullName>
    </submittedName>
</protein>
<proteinExistence type="inferred from homology"/>
<keyword evidence="4 6" id="KW-0067">ATP-binding</keyword>
<dbReference type="InterPro" id="IPR003439">
    <property type="entry name" value="ABC_transporter-like_ATP-bd"/>
</dbReference>
<dbReference type="InterPro" id="IPR027417">
    <property type="entry name" value="P-loop_NTPase"/>
</dbReference>
<evidence type="ECO:0000313" key="7">
    <source>
        <dbReference type="Proteomes" id="UP001304071"/>
    </source>
</evidence>
<gene>
    <name evidence="6" type="ORF">R8Z52_11895</name>
</gene>
<dbReference type="Gene3D" id="3.40.50.300">
    <property type="entry name" value="P-loop containing nucleotide triphosphate hydrolases"/>
    <property type="match status" value="1"/>
</dbReference>
<dbReference type="PROSITE" id="PS50893">
    <property type="entry name" value="ABC_TRANSPORTER_2"/>
    <property type="match status" value="1"/>
</dbReference>
<dbReference type="RefSeq" id="WP_261892604.1">
    <property type="nucleotide sequence ID" value="NZ_AP024895.1"/>
</dbReference>
<keyword evidence="2" id="KW-0813">Transport</keyword>
<dbReference type="PANTHER" id="PTHR42734">
    <property type="entry name" value="METAL TRANSPORT SYSTEM ATP-BINDING PROTEIN TM_0124-RELATED"/>
    <property type="match status" value="1"/>
</dbReference>
<evidence type="ECO:0000256" key="4">
    <source>
        <dbReference type="ARBA" id="ARBA00022840"/>
    </source>
</evidence>
<dbReference type="InterPro" id="IPR003593">
    <property type="entry name" value="AAA+_ATPase"/>
</dbReference>
<evidence type="ECO:0000256" key="3">
    <source>
        <dbReference type="ARBA" id="ARBA00022741"/>
    </source>
</evidence>
<name>A0ABZ0QBA1_9VIBR</name>
<evidence type="ECO:0000256" key="2">
    <source>
        <dbReference type="ARBA" id="ARBA00022448"/>
    </source>
</evidence>
<feature type="domain" description="ABC transporter" evidence="5">
    <location>
        <begin position="6"/>
        <end position="230"/>
    </location>
</feature>
<dbReference type="PANTHER" id="PTHR42734:SF6">
    <property type="entry name" value="MOLYBDATE IMPORT ATP-BINDING PROTEIN MOLC"/>
    <property type="match status" value="1"/>
</dbReference>
<dbReference type="InterPro" id="IPR017871">
    <property type="entry name" value="ABC_transporter-like_CS"/>
</dbReference>
<dbReference type="SUPFAM" id="SSF52540">
    <property type="entry name" value="P-loop containing nucleoside triphosphate hydrolases"/>
    <property type="match status" value="1"/>
</dbReference>